<dbReference type="InterPro" id="IPR036895">
    <property type="entry name" value="Uracil-DNA_glycosylase-like_sf"/>
</dbReference>
<dbReference type="PANTHER" id="PTHR11264">
    <property type="entry name" value="URACIL-DNA GLYCOSYLASE"/>
    <property type="match status" value="1"/>
</dbReference>
<feature type="active site" description="Proton acceptor" evidence="9 10">
    <location>
        <position position="64"/>
    </location>
</feature>
<dbReference type="NCBIfam" id="NF003591">
    <property type="entry name" value="PRK05254.1-4"/>
    <property type="match status" value="1"/>
</dbReference>
<organism evidence="13 14">
    <name type="scientific">Asaccharospora irregularis DSM 2635</name>
    <dbReference type="NCBI Taxonomy" id="1121321"/>
    <lineage>
        <taxon>Bacteria</taxon>
        <taxon>Bacillati</taxon>
        <taxon>Bacillota</taxon>
        <taxon>Clostridia</taxon>
        <taxon>Peptostreptococcales</taxon>
        <taxon>Peptostreptococcaceae</taxon>
        <taxon>Asaccharospora</taxon>
    </lineage>
</organism>
<evidence type="ECO:0000256" key="1">
    <source>
        <dbReference type="ARBA" id="ARBA00001400"/>
    </source>
</evidence>
<keyword evidence="9" id="KW-0963">Cytoplasm</keyword>
<evidence type="ECO:0000256" key="9">
    <source>
        <dbReference type="HAMAP-Rule" id="MF_00148"/>
    </source>
</evidence>
<accession>A0A1M5M3G5</accession>
<dbReference type="InterPro" id="IPR002043">
    <property type="entry name" value="UDG_fam1"/>
</dbReference>
<dbReference type="Pfam" id="PF03167">
    <property type="entry name" value="UDG"/>
    <property type="match status" value="1"/>
</dbReference>
<dbReference type="RefSeq" id="WP_073124546.1">
    <property type="nucleotide sequence ID" value="NZ_BAABCH010000022.1"/>
</dbReference>
<dbReference type="NCBIfam" id="TIGR00628">
    <property type="entry name" value="ung"/>
    <property type="match status" value="1"/>
</dbReference>
<dbReference type="FunFam" id="3.40.470.10:FF:000001">
    <property type="entry name" value="Uracil-DNA glycosylase"/>
    <property type="match status" value="1"/>
</dbReference>
<dbReference type="AlphaFoldDB" id="A0A1M5M3G5"/>
<dbReference type="InterPro" id="IPR018085">
    <property type="entry name" value="Ura-DNA_Glyclase_AS"/>
</dbReference>
<keyword evidence="14" id="KW-1185">Reference proteome</keyword>
<dbReference type="PANTHER" id="PTHR11264:SF0">
    <property type="entry name" value="URACIL-DNA GLYCOSYLASE"/>
    <property type="match status" value="1"/>
</dbReference>
<dbReference type="HAMAP" id="MF_00148">
    <property type="entry name" value="UDG"/>
    <property type="match status" value="1"/>
</dbReference>
<reference evidence="14" key="1">
    <citation type="submission" date="2016-11" db="EMBL/GenBank/DDBJ databases">
        <authorList>
            <person name="Varghese N."/>
            <person name="Submissions S."/>
        </authorList>
    </citation>
    <scope>NUCLEOTIDE SEQUENCE [LARGE SCALE GENOMIC DNA]</scope>
    <source>
        <strain evidence="14">DSM 2635</strain>
    </source>
</reference>
<sequence>MVSLGNDWDELLKGEFEKKYYINLRKFLIDEYKSSTVFPDMYNIFSALKYTSYKDTKILILGQDPYHGDGQAHGLAFSVKPNVKIPPSLLNIYKELKQDIGCFIPNNGYLVPWAEQGVLLLNTALTVRAHEANSHRNKGWETFTDKIISILNDREDPVIFVLWGNNAKKKMELIDKNRHYILYAPHPSPLSASRGFFGCKHFSKINEILLDLDKKTIDWQIPNITEL</sequence>
<dbReference type="Gene3D" id="3.40.470.10">
    <property type="entry name" value="Uracil-DNA glycosylase-like domain"/>
    <property type="match status" value="1"/>
</dbReference>
<evidence type="ECO:0000256" key="10">
    <source>
        <dbReference type="PROSITE-ProRule" id="PRU10072"/>
    </source>
</evidence>
<evidence type="ECO:0000256" key="6">
    <source>
        <dbReference type="ARBA" id="ARBA00022763"/>
    </source>
</evidence>
<name>A0A1M5M3G5_9FIRM</name>
<comment type="function">
    <text evidence="2 9 11">Excises uracil residues from the DNA which can arise as a result of misincorporation of dUMP residues by DNA polymerase or due to deamination of cytosine.</text>
</comment>
<comment type="similarity">
    <text evidence="3 9 11">Belongs to the uracil-DNA glycosylase (UDG) superfamily. UNG family.</text>
</comment>
<dbReference type="SUPFAM" id="SSF52141">
    <property type="entry name" value="Uracil-DNA glycosylase-like"/>
    <property type="match status" value="1"/>
</dbReference>
<evidence type="ECO:0000256" key="7">
    <source>
        <dbReference type="ARBA" id="ARBA00022801"/>
    </source>
</evidence>
<dbReference type="Proteomes" id="UP000243255">
    <property type="component" value="Unassembled WGS sequence"/>
</dbReference>
<dbReference type="OrthoDB" id="9804372at2"/>
<dbReference type="EMBL" id="FQWX01000006">
    <property type="protein sequence ID" value="SHG71801.1"/>
    <property type="molecule type" value="Genomic_DNA"/>
</dbReference>
<evidence type="ECO:0000256" key="5">
    <source>
        <dbReference type="ARBA" id="ARBA00018429"/>
    </source>
</evidence>
<keyword evidence="8 9" id="KW-0234">DNA repair</keyword>
<dbReference type="SMART" id="SM00986">
    <property type="entry name" value="UDG"/>
    <property type="match status" value="1"/>
</dbReference>
<protein>
    <recommendedName>
        <fullName evidence="5 9">Uracil-DNA glycosylase</fullName>
        <shortName evidence="9">UDG</shortName>
        <ecNumber evidence="4 9">3.2.2.27</ecNumber>
    </recommendedName>
</protein>
<comment type="subcellular location">
    <subcellularLocation>
        <location evidence="9">Cytoplasm</location>
    </subcellularLocation>
</comment>
<dbReference type="PROSITE" id="PS00130">
    <property type="entry name" value="U_DNA_GLYCOSYLASE"/>
    <property type="match status" value="1"/>
</dbReference>
<dbReference type="GO" id="GO:0004844">
    <property type="term" value="F:uracil DNA N-glycosylase activity"/>
    <property type="evidence" value="ECO:0007669"/>
    <property type="project" value="UniProtKB-UniRule"/>
</dbReference>
<proteinExistence type="inferred from homology"/>
<evidence type="ECO:0000313" key="14">
    <source>
        <dbReference type="Proteomes" id="UP000243255"/>
    </source>
</evidence>
<dbReference type="NCBIfam" id="NF003589">
    <property type="entry name" value="PRK05254.1-2"/>
    <property type="match status" value="1"/>
</dbReference>
<keyword evidence="7 9" id="KW-0378">Hydrolase</keyword>
<evidence type="ECO:0000256" key="11">
    <source>
        <dbReference type="RuleBase" id="RU003780"/>
    </source>
</evidence>
<dbReference type="SMART" id="SM00987">
    <property type="entry name" value="UreE_C"/>
    <property type="match status" value="1"/>
</dbReference>
<dbReference type="STRING" id="1121321.SAMN04488530_10622"/>
<feature type="domain" description="Uracil-DNA glycosylase-like" evidence="12">
    <location>
        <begin position="49"/>
        <end position="209"/>
    </location>
</feature>
<evidence type="ECO:0000256" key="4">
    <source>
        <dbReference type="ARBA" id="ARBA00012030"/>
    </source>
</evidence>
<evidence type="ECO:0000256" key="8">
    <source>
        <dbReference type="ARBA" id="ARBA00023204"/>
    </source>
</evidence>
<dbReference type="InterPro" id="IPR005122">
    <property type="entry name" value="Uracil-DNA_glycosylase-like"/>
</dbReference>
<dbReference type="CDD" id="cd10027">
    <property type="entry name" value="UDG-F1-like"/>
    <property type="match status" value="1"/>
</dbReference>
<keyword evidence="6 9" id="KW-0227">DNA damage</keyword>
<dbReference type="EC" id="3.2.2.27" evidence="4 9"/>
<comment type="catalytic activity">
    <reaction evidence="1 9 11">
        <text>Hydrolyzes single-stranded DNA or mismatched double-stranded DNA and polynucleotides, releasing free uracil.</text>
        <dbReference type="EC" id="3.2.2.27"/>
    </reaction>
</comment>
<dbReference type="NCBIfam" id="NF003592">
    <property type="entry name" value="PRK05254.1-5"/>
    <property type="match status" value="1"/>
</dbReference>
<evidence type="ECO:0000256" key="2">
    <source>
        <dbReference type="ARBA" id="ARBA00002631"/>
    </source>
</evidence>
<dbReference type="GO" id="GO:0005737">
    <property type="term" value="C:cytoplasm"/>
    <property type="evidence" value="ECO:0007669"/>
    <property type="project" value="UniProtKB-SubCell"/>
</dbReference>
<gene>
    <name evidence="9" type="primary">ung</name>
    <name evidence="13" type="ORF">SAMN04488530_10622</name>
</gene>
<evidence type="ECO:0000313" key="13">
    <source>
        <dbReference type="EMBL" id="SHG71801.1"/>
    </source>
</evidence>
<dbReference type="NCBIfam" id="NF003588">
    <property type="entry name" value="PRK05254.1-1"/>
    <property type="match status" value="1"/>
</dbReference>
<dbReference type="GO" id="GO:0097510">
    <property type="term" value="P:base-excision repair, AP site formation via deaminated base removal"/>
    <property type="evidence" value="ECO:0007669"/>
    <property type="project" value="TreeGrafter"/>
</dbReference>
<evidence type="ECO:0000256" key="3">
    <source>
        <dbReference type="ARBA" id="ARBA00008184"/>
    </source>
</evidence>
<evidence type="ECO:0000259" key="12">
    <source>
        <dbReference type="SMART" id="SM00986"/>
    </source>
</evidence>